<dbReference type="InterPro" id="IPR005935">
    <property type="entry name" value="Mev_decarb"/>
</dbReference>
<name>A0A2P8F3M0_9GAMM</name>
<dbReference type="GO" id="GO:0005524">
    <property type="term" value="F:ATP binding"/>
    <property type="evidence" value="ECO:0007669"/>
    <property type="project" value="UniProtKB-KW"/>
</dbReference>
<evidence type="ECO:0000259" key="8">
    <source>
        <dbReference type="Pfam" id="PF18376"/>
    </source>
</evidence>
<dbReference type="PANTHER" id="PTHR10977">
    <property type="entry name" value="DIPHOSPHOMEVALONATE DECARBOXYLASE"/>
    <property type="match status" value="1"/>
</dbReference>
<organism evidence="10 11">
    <name type="scientific">Marinobacterium halophilum</name>
    <dbReference type="NCBI Taxonomy" id="267374"/>
    <lineage>
        <taxon>Bacteria</taxon>
        <taxon>Pseudomonadati</taxon>
        <taxon>Pseudomonadota</taxon>
        <taxon>Gammaproteobacteria</taxon>
        <taxon>Oceanospirillales</taxon>
        <taxon>Oceanospirillaceae</taxon>
        <taxon>Marinobacterium</taxon>
    </lineage>
</organism>
<keyword evidence="11" id="KW-1185">Reference proteome</keyword>
<dbReference type="SUPFAM" id="SSF55060">
    <property type="entry name" value="GHMP Kinase, C-terminal domain"/>
    <property type="match status" value="1"/>
</dbReference>
<keyword evidence="6" id="KW-0443">Lipid metabolism</keyword>
<dbReference type="Pfam" id="PF22700">
    <property type="entry name" value="MVD-like_N"/>
    <property type="match status" value="1"/>
</dbReference>
<dbReference type="NCBIfam" id="TIGR01240">
    <property type="entry name" value="mevDPdecarb"/>
    <property type="match status" value="1"/>
</dbReference>
<dbReference type="InterPro" id="IPR014721">
    <property type="entry name" value="Ribsml_uS5_D2-typ_fold_subgr"/>
</dbReference>
<dbReference type="InterPro" id="IPR041431">
    <property type="entry name" value="Mvd1_C"/>
</dbReference>
<evidence type="ECO:0000256" key="6">
    <source>
        <dbReference type="ARBA" id="ARBA00023098"/>
    </source>
</evidence>
<protein>
    <recommendedName>
        <fullName evidence="2">diphosphomevalonate decarboxylase</fullName>
        <ecNumber evidence="2">4.1.1.33</ecNumber>
    </recommendedName>
</protein>
<evidence type="ECO:0000313" key="10">
    <source>
        <dbReference type="EMBL" id="PSL16296.1"/>
    </source>
</evidence>
<dbReference type="PANTHER" id="PTHR10977:SF3">
    <property type="entry name" value="DIPHOSPHOMEVALONATE DECARBOXYLASE"/>
    <property type="match status" value="1"/>
</dbReference>
<evidence type="ECO:0000256" key="2">
    <source>
        <dbReference type="ARBA" id="ARBA00012296"/>
    </source>
</evidence>
<keyword evidence="7" id="KW-0456">Lyase</keyword>
<dbReference type="Gene3D" id="3.30.230.10">
    <property type="match status" value="1"/>
</dbReference>
<sequence length="330" mass="36723">MKRTDVVDRLLPKVVKASASVEQFAPSNIALCKYWGKRDRELNLPINASLSVSLDYLGSHTRLIPTEGQVDDVWLNGQQLQPGARFSQKVSEFIDLFRRDQNLYFKVETRNNIPTAAGLASSASGFAALTLALNDALALDLPPEHLSIMARMGSGSACRSLFTGFVEWRMGQRKDGLDSHGVQLEQQWPGFCIGLVEIDAGEKATDSRSGMQRTVETAHLYQSWPLQAAVDLGKLQQAIAERDFELLGQTAEQNALSMHATMIASWPPLLYWQPESVAAMQKVWQLRSQGLQVYFTMDAGPNLKLLFQRADRATLLQHFPNLETVEPFGC</sequence>
<dbReference type="GO" id="GO:0005829">
    <property type="term" value="C:cytosol"/>
    <property type="evidence" value="ECO:0007669"/>
    <property type="project" value="InterPro"/>
</dbReference>
<evidence type="ECO:0000313" key="11">
    <source>
        <dbReference type="Proteomes" id="UP000242133"/>
    </source>
</evidence>
<proteinExistence type="inferred from homology"/>
<evidence type="ECO:0000256" key="7">
    <source>
        <dbReference type="ARBA" id="ARBA00023239"/>
    </source>
</evidence>
<dbReference type="InterPro" id="IPR053859">
    <property type="entry name" value="MVD-like_N"/>
</dbReference>
<dbReference type="AlphaFoldDB" id="A0A2P8F3M0"/>
<dbReference type="Pfam" id="PF18376">
    <property type="entry name" value="MDD_C"/>
    <property type="match status" value="1"/>
</dbReference>
<gene>
    <name evidence="10" type="ORF">CLV44_102221</name>
</gene>
<dbReference type="OrthoDB" id="5498344at2"/>
<accession>A0A2P8F3M0</accession>
<feature type="domain" description="Mvd1 C-terminal" evidence="8">
    <location>
        <begin position="199"/>
        <end position="319"/>
    </location>
</feature>
<dbReference type="GO" id="GO:0019287">
    <property type="term" value="P:isopentenyl diphosphate biosynthetic process, mevalonate pathway"/>
    <property type="evidence" value="ECO:0007669"/>
    <property type="project" value="InterPro"/>
</dbReference>
<evidence type="ECO:0000256" key="4">
    <source>
        <dbReference type="ARBA" id="ARBA00022741"/>
    </source>
</evidence>
<keyword evidence="4" id="KW-0547">Nucleotide-binding</keyword>
<dbReference type="InterPro" id="IPR029765">
    <property type="entry name" value="Mev_diP_decarb"/>
</dbReference>
<dbReference type="RefSeq" id="WP_106590503.1">
    <property type="nucleotide sequence ID" value="NZ_PYGI01000002.1"/>
</dbReference>
<evidence type="ECO:0000256" key="3">
    <source>
        <dbReference type="ARBA" id="ARBA00022516"/>
    </source>
</evidence>
<comment type="caution">
    <text evidence="10">The sequence shown here is derived from an EMBL/GenBank/DDBJ whole genome shotgun (WGS) entry which is preliminary data.</text>
</comment>
<dbReference type="GO" id="GO:0004163">
    <property type="term" value="F:diphosphomevalonate decarboxylase activity"/>
    <property type="evidence" value="ECO:0007669"/>
    <property type="project" value="UniProtKB-EC"/>
</dbReference>
<comment type="similarity">
    <text evidence="1">Belongs to the diphosphomevalonate decarboxylase family.</text>
</comment>
<keyword evidence="5" id="KW-0067">ATP-binding</keyword>
<evidence type="ECO:0000256" key="1">
    <source>
        <dbReference type="ARBA" id="ARBA00008831"/>
    </source>
</evidence>
<dbReference type="FunFam" id="3.30.230.10:FF:000072">
    <property type="entry name" value="Diphosphomevalonate decarboxylase"/>
    <property type="match status" value="1"/>
</dbReference>
<dbReference type="EMBL" id="PYGI01000002">
    <property type="protein sequence ID" value="PSL16296.1"/>
    <property type="molecule type" value="Genomic_DNA"/>
</dbReference>
<dbReference type="Proteomes" id="UP000242133">
    <property type="component" value="Unassembled WGS sequence"/>
</dbReference>
<reference evidence="10 11" key="1">
    <citation type="submission" date="2018-03" db="EMBL/GenBank/DDBJ databases">
        <title>Genomic Encyclopedia of Archaeal and Bacterial Type Strains, Phase II (KMG-II): from individual species to whole genera.</title>
        <authorList>
            <person name="Goeker M."/>
        </authorList>
    </citation>
    <scope>NUCLEOTIDE SEQUENCE [LARGE SCALE GENOMIC DNA]</scope>
    <source>
        <strain evidence="10 11">DSM 17586</strain>
    </source>
</reference>
<evidence type="ECO:0000256" key="5">
    <source>
        <dbReference type="ARBA" id="ARBA00022840"/>
    </source>
</evidence>
<dbReference type="SUPFAM" id="SSF54211">
    <property type="entry name" value="Ribosomal protein S5 domain 2-like"/>
    <property type="match status" value="1"/>
</dbReference>
<dbReference type="InterPro" id="IPR020568">
    <property type="entry name" value="Ribosomal_Su5_D2-typ_SF"/>
</dbReference>
<dbReference type="EC" id="4.1.1.33" evidence="2"/>
<dbReference type="InterPro" id="IPR036554">
    <property type="entry name" value="GHMP_kinase_C_sf"/>
</dbReference>
<keyword evidence="3" id="KW-0444">Lipid biosynthesis</keyword>
<evidence type="ECO:0000259" key="9">
    <source>
        <dbReference type="Pfam" id="PF22700"/>
    </source>
</evidence>
<dbReference type="Gene3D" id="3.30.70.890">
    <property type="entry name" value="GHMP kinase, C-terminal domain"/>
    <property type="match status" value="1"/>
</dbReference>
<dbReference type="PIRSF" id="PIRSF015950">
    <property type="entry name" value="Mev_P_decrbx"/>
    <property type="match status" value="1"/>
</dbReference>
<feature type="domain" description="Diphosphomevalonate decarboxylase-like N-terminal" evidence="9">
    <location>
        <begin position="25"/>
        <end position="177"/>
    </location>
</feature>